<dbReference type="EMBL" id="VFML01000002">
    <property type="protein sequence ID" value="TQI94057.1"/>
    <property type="molecule type" value="Genomic_DNA"/>
</dbReference>
<feature type="domain" description="Histidine kinase/HSP90-like ATPase" evidence="11">
    <location>
        <begin position="311"/>
        <end position="390"/>
    </location>
</feature>
<sequence>MPGRVPRPRRYRCGVKRPTTRGLIVVALAFAVLDVVLYLLGPKTTGWAGAAAHLTINLVVDASLCLLARYPVGVALLAVAGALTMLGSDLFAPGLLVPEDALTMRSAPTATPAIVANIGLLLDRRRALILTGMLMVLAARPWAPSWEITPTGLLNTALPLAIVLYLDARKQLVRSLRDRAERAEREQHLLAEQARAQERRRLAAEMHDVVTHRLSLIVLHAGALGVTTTDAAVRTAVEEIRLAGTQALDELRDLVGVLREGGAEPGAGARGAGSAAAADPAVLVAESRAVGIPVDLVTEGDPGSLSPTVTRTAYRVVQEALTNVRKHAPGARVRVGLRYGAEGVRIEVANTTSERPPDPVLAGRGSGAGLPGLRQRVELIGGSLAAGPVAGAGGYRLDAILPAYVPTAESKDQDDPGGRGR</sequence>
<dbReference type="PANTHER" id="PTHR24421:SF10">
    <property type="entry name" value="NITRATE_NITRITE SENSOR PROTEIN NARQ"/>
    <property type="match status" value="1"/>
</dbReference>
<evidence type="ECO:0000256" key="2">
    <source>
        <dbReference type="ARBA" id="ARBA00012438"/>
    </source>
</evidence>
<organism evidence="13 14">
    <name type="scientific">Amycolatopsis cihanbeyliensis</name>
    <dbReference type="NCBI Taxonomy" id="1128664"/>
    <lineage>
        <taxon>Bacteria</taxon>
        <taxon>Bacillati</taxon>
        <taxon>Actinomycetota</taxon>
        <taxon>Actinomycetes</taxon>
        <taxon>Pseudonocardiales</taxon>
        <taxon>Pseudonocardiaceae</taxon>
        <taxon>Amycolatopsis</taxon>
    </lineage>
</organism>
<name>A0A542CT97_AMYCI</name>
<keyword evidence="6 13" id="KW-0418">Kinase</keyword>
<keyword evidence="4" id="KW-0808">Transferase</keyword>
<dbReference type="GO" id="GO:0016020">
    <property type="term" value="C:membrane"/>
    <property type="evidence" value="ECO:0007669"/>
    <property type="project" value="InterPro"/>
</dbReference>
<keyword evidence="9" id="KW-0175">Coiled coil</keyword>
<dbReference type="InterPro" id="IPR011712">
    <property type="entry name" value="Sig_transdc_His_kin_sub3_dim/P"/>
</dbReference>
<keyword evidence="5" id="KW-0547">Nucleotide-binding</keyword>
<dbReference type="Proteomes" id="UP000320876">
    <property type="component" value="Unassembled WGS sequence"/>
</dbReference>
<dbReference type="EC" id="2.7.13.3" evidence="2"/>
<keyword evidence="10" id="KW-1133">Transmembrane helix</keyword>
<dbReference type="CDD" id="cd16917">
    <property type="entry name" value="HATPase_UhpB-NarQ-NarX-like"/>
    <property type="match status" value="1"/>
</dbReference>
<accession>A0A542CT97</accession>
<feature type="transmembrane region" description="Helical" evidence="10">
    <location>
        <begin position="74"/>
        <end position="96"/>
    </location>
</feature>
<evidence type="ECO:0000256" key="3">
    <source>
        <dbReference type="ARBA" id="ARBA00022553"/>
    </source>
</evidence>
<evidence type="ECO:0000313" key="13">
    <source>
        <dbReference type="EMBL" id="TQI94057.1"/>
    </source>
</evidence>
<evidence type="ECO:0000256" key="4">
    <source>
        <dbReference type="ARBA" id="ARBA00022679"/>
    </source>
</evidence>
<evidence type="ECO:0000256" key="10">
    <source>
        <dbReference type="SAM" id="Phobius"/>
    </source>
</evidence>
<evidence type="ECO:0000256" key="1">
    <source>
        <dbReference type="ARBA" id="ARBA00000085"/>
    </source>
</evidence>
<keyword evidence="3" id="KW-0597">Phosphoprotein</keyword>
<dbReference type="GO" id="GO:0005524">
    <property type="term" value="F:ATP binding"/>
    <property type="evidence" value="ECO:0007669"/>
    <property type="project" value="UniProtKB-KW"/>
</dbReference>
<proteinExistence type="predicted"/>
<dbReference type="Pfam" id="PF07730">
    <property type="entry name" value="HisKA_3"/>
    <property type="match status" value="1"/>
</dbReference>
<evidence type="ECO:0000259" key="11">
    <source>
        <dbReference type="Pfam" id="PF02518"/>
    </source>
</evidence>
<comment type="catalytic activity">
    <reaction evidence="1">
        <text>ATP + protein L-histidine = ADP + protein N-phospho-L-histidine.</text>
        <dbReference type="EC" id="2.7.13.3"/>
    </reaction>
</comment>
<evidence type="ECO:0000256" key="7">
    <source>
        <dbReference type="ARBA" id="ARBA00022840"/>
    </source>
</evidence>
<dbReference type="InterPro" id="IPR036890">
    <property type="entry name" value="HATPase_C_sf"/>
</dbReference>
<dbReference type="Gene3D" id="3.30.565.10">
    <property type="entry name" value="Histidine kinase-like ATPase, C-terminal domain"/>
    <property type="match status" value="1"/>
</dbReference>
<feature type="domain" description="Signal transduction histidine kinase subgroup 3 dimerisation and phosphoacceptor" evidence="12">
    <location>
        <begin position="198"/>
        <end position="261"/>
    </location>
</feature>
<keyword evidence="10" id="KW-0812">Transmembrane</keyword>
<keyword evidence="10" id="KW-0472">Membrane</keyword>
<protein>
    <recommendedName>
        <fullName evidence="2">histidine kinase</fullName>
        <ecNumber evidence="2">2.7.13.3</ecNumber>
    </recommendedName>
</protein>
<dbReference type="InterPro" id="IPR003594">
    <property type="entry name" value="HATPase_dom"/>
</dbReference>
<reference evidence="13 14" key="1">
    <citation type="submission" date="2019-06" db="EMBL/GenBank/DDBJ databases">
        <title>Sequencing the genomes of 1000 actinobacteria strains.</title>
        <authorList>
            <person name="Klenk H.-P."/>
        </authorList>
    </citation>
    <scope>NUCLEOTIDE SEQUENCE [LARGE SCALE GENOMIC DNA]</scope>
    <source>
        <strain evidence="13 14">DSM 45679</strain>
    </source>
</reference>
<evidence type="ECO:0000313" key="14">
    <source>
        <dbReference type="Proteomes" id="UP000320876"/>
    </source>
</evidence>
<feature type="coiled-coil region" evidence="9">
    <location>
        <begin position="166"/>
        <end position="200"/>
    </location>
</feature>
<evidence type="ECO:0000256" key="8">
    <source>
        <dbReference type="ARBA" id="ARBA00023012"/>
    </source>
</evidence>
<dbReference type="InterPro" id="IPR050482">
    <property type="entry name" value="Sensor_HK_TwoCompSys"/>
</dbReference>
<evidence type="ECO:0000256" key="5">
    <source>
        <dbReference type="ARBA" id="ARBA00022741"/>
    </source>
</evidence>
<feature type="transmembrane region" description="Helical" evidence="10">
    <location>
        <begin position="47"/>
        <end position="67"/>
    </location>
</feature>
<evidence type="ECO:0000259" key="12">
    <source>
        <dbReference type="Pfam" id="PF07730"/>
    </source>
</evidence>
<dbReference type="GO" id="GO:0000155">
    <property type="term" value="F:phosphorelay sensor kinase activity"/>
    <property type="evidence" value="ECO:0007669"/>
    <property type="project" value="InterPro"/>
</dbReference>
<keyword evidence="8" id="KW-0902">Two-component regulatory system</keyword>
<gene>
    <name evidence="13" type="ORF">FB471_6208</name>
</gene>
<dbReference type="GO" id="GO:0046983">
    <property type="term" value="F:protein dimerization activity"/>
    <property type="evidence" value="ECO:0007669"/>
    <property type="project" value="InterPro"/>
</dbReference>
<feature type="transmembrane region" description="Helical" evidence="10">
    <location>
        <begin position="21"/>
        <end position="41"/>
    </location>
</feature>
<dbReference type="Gene3D" id="1.20.5.1930">
    <property type="match status" value="1"/>
</dbReference>
<dbReference type="AlphaFoldDB" id="A0A542CT97"/>
<evidence type="ECO:0000256" key="6">
    <source>
        <dbReference type="ARBA" id="ARBA00022777"/>
    </source>
</evidence>
<keyword evidence="7" id="KW-0067">ATP-binding</keyword>
<dbReference type="PANTHER" id="PTHR24421">
    <property type="entry name" value="NITRATE/NITRITE SENSOR PROTEIN NARX-RELATED"/>
    <property type="match status" value="1"/>
</dbReference>
<keyword evidence="14" id="KW-1185">Reference proteome</keyword>
<dbReference type="SUPFAM" id="SSF55874">
    <property type="entry name" value="ATPase domain of HSP90 chaperone/DNA topoisomerase II/histidine kinase"/>
    <property type="match status" value="1"/>
</dbReference>
<dbReference type="Pfam" id="PF02518">
    <property type="entry name" value="HATPase_c"/>
    <property type="match status" value="1"/>
</dbReference>
<comment type="caution">
    <text evidence="13">The sequence shown here is derived from an EMBL/GenBank/DDBJ whole genome shotgun (WGS) entry which is preliminary data.</text>
</comment>
<evidence type="ECO:0000256" key="9">
    <source>
        <dbReference type="SAM" id="Coils"/>
    </source>
</evidence>